<dbReference type="HOGENOM" id="CLU_2559167_0_0_1"/>
<dbReference type="OrthoDB" id="2689976at2759"/>
<dbReference type="AlphaFoldDB" id="A0A0C9YQW0"/>
<keyword evidence="2" id="KW-1185">Reference proteome</keyword>
<reference evidence="1 2" key="1">
    <citation type="submission" date="2014-04" db="EMBL/GenBank/DDBJ databases">
        <authorList>
            <consortium name="DOE Joint Genome Institute"/>
            <person name="Kuo A."/>
            <person name="Kohler A."/>
            <person name="Costa M.D."/>
            <person name="Nagy L.G."/>
            <person name="Floudas D."/>
            <person name="Copeland A."/>
            <person name="Barry K.W."/>
            <person name="Cichocki N."/>
            <person name="Veneault-Fourrey C."/>
            <person name="LaButti K."/>
            <person name="Lindquist E.A."/>
            <person name="Lipzen A."/>
            <person name="Lundell T."/>
            <person name="Morin E."/>
            <person name="Murat C."/>
            <person name="Sun H."/>
            <person name="Tunlid A."/>
            <person name="Henrissat B."/>
            <person name="Grigoriev I.V."/>
            <person name="Hibbett D.S."/>
            <person name="Martin F."/>
            <person name="Nordberg H.P."/>
            <person name="Cantor M.N."/>
            <person name="Hua S.X."/>
        </authorList>
    </citation>
    <scope>NUCLEOTIDE SEQUENCE [LARGE SCALE GENOMIC DNA]</scope>
    <source>
        <strain evidence="1 2">441</strain>
    </source>
</reference>
<evidence type="ECO:0000313" key="2">
    <source>
        <dbReference type="Proteomes" id="UP000054018"/>
    </source>
</evidence>
<sequence>MASSATKDLLQLRRRDAKMTECVLKRIRQLSRGNFSGNNLRALHRPSHGIPIYQAEVLSNLRLVIDCALDDNGQVRGLSLWK</sequence>
<protein>
    <submittedName>
        <fullName evidence="1">Uncharacterized protein</fullName>
    </submittedName>
</protein>
<dbReference type="STRING" id="765257.A0A0C9YQW0"/>
<dbReference type="Proteomes" id="UP000054018">
    <property type="component" value="Unassembled WGS sequence"/>
</dbReference>
<organism evidence="1 2">
    <name type="scientific">Pisolithus microcarpus 441</name>
    <dbReference type="NCBI Taxonomy" id="765257"/>
    <lineage>
        <taxon>Eukaryota</taxon>
        <taxon>Fungi</taxon>
        <taxon>Dikarya</taxon>
        <taxon>Basidiomycota</taxon>
        <taxon>Agaricomycotina</taxon>
        <taxon>Agaricomycetes</taxon>
        <taxon>Agaricomycetidae</taxon>
        <taxon>Boletales</taxon>
        <taxon>Sclerodermatineae</taxon>
        <taxon>Pisolithaceae</taxon>
        <taxon>Pisolithus</taxon>
    </lineage>
</organism>
<name>A0A0C9YQW0_9AGAM</name>
<accession>A0A0C9YQW0</accession>
<reference evidence="2" key="2">
    <citation type="submission" date="2015-01" db="EMBL/GenBank/DDBJ databases">
        <title>Evolutionary Origins and Diversification of the Mycorrhizal Mutualists.</title>
        <authorList>
            <consortium name="DOE Joint Genome Institute"/>
            <consortium name="Mycorrhizal Genomics Consortium"/>
            <person name="Kohler A."/>
            <person name="Kuo A."/>
            <person name="Nagy L.G."/>
            <person name="Floudas D."/>
            <person name="Copeland A."/>
            <person name="Barry K.W."/>
            <person name="Cichocki N."/>
            <person name="Veneault-Fourrey C."/>
            <person name="LaButti K."/>
            <person name="Lindquist E.A."/>
            <person name="Lipzen A."/>
            <person name="Lundell T."/>
            <person name="Morin E."/>
            <person name="Murat C."/>
            <person name="Riley R."/>
            <person name="Ohm R."/>
            <person name="Sun H."/>
            <person name="Tunlid A."/>
            <person name="Henrissat B."/>
            <person name="Grigoriev I.V."/>
            <person name="Hibbett D.S."/>
            <person name="Martin F."/>
        </authorList>
    </citation>
    <scope>NUCLEOTIDE SEQUENCE [LARGE SCALE GENOMIC DNA]</scope>
    <source>
        <strain evidence="2">441</strain>
    </source>
</reference>
<dbReference type="EMBL" id="KN834051">
    <property type="protein sequence ID" value="KIK12752.1"/>
    <property type="molecule type" value="Genomic_DNA"/>
</dbReference>
<evidence type="ECO:0000313" key="1">
    <source>
        <dbReference type="EMBL" id="KIK12752.1"/>
    </source>
</evidence>
<proteinExistence type="predicted"/>
<gene>
    <name evidence="1" type="ORF">PISMIDRAFT_689225</name>
</gene>